<name>A0A2N4UAF1_9BURK</name>
<gene>
    <name evidence="1" type="ORF">CR155_20550</name>
</gene>
<dbReference type="NCBIfam" id="NF047593">
    <property type="entry name" value="IS66_ISAeme5_TnpA"/>
    <property type="match status" value="1"/>
</dbReference>
<organism evidence="1 2">
    <name type="scientific">Pollutimonas nitritireducens</name>
    <dbReference type="NCBI Taxonomy" id="2045209"/>
    <lineage>
        <taxon>Bacteria</taxon>
        <taxon>Pseudomonadati</taxon>
        <taxon>Pseudomonadota</taxon>
        <taxon>Betaproteobacteria</taxon>
        <taxon>Burkholderiales</taxon>
        <taxon>Alcaligenaceae</taxon>
        <taxon>Pollutimonas</taxon>
    </lineage>
</organism>
<dbReference type="Proteomes" id="UP000234328">
    <property type="component" value="Unassembled WGS sequence"/>
</dbReference>
<dbReference type="RefSeq" id="WP_102071915.1">
    <property type="nucleotide sequence ID" value="NZ_PDNV01000030.1"/>
</dbReference>
<dbReference type="AlphaFoldDB" id="A0A2N4UAF1"/>
<reference evidence="1 2" key="1">
    <citation type="submission" date="2017-10" db="EMBL/GenBank/DDBJ databases">
        <title>Two draft genome sequences of Pusillimonas sp. strains isolated from a nitrate- and radionuclide-contaminated groundwater in Russia.</title>
        <authorList>
            <person name="Grouzdev D.S."/>
            <person name="Tourova T.P."/>
            <person name="Goeva M.A."/>
            <person name="Babich T.L."/>
            <person name="Sokolova D.S."/>
            <person name="Abdullin R."/>
            <person name="Poltaraus A.B."/>
            <person name="Toshchakov S.V."/>
            <person name="Nazina T.N."/>
        </authorList>
    </citation>
    <scope>NUCLEOTIDE SEQUENCE [LARGE SCALE GENOMIC DNA]</scope>
    <source>
        <strain evidence="1 2">JR1/69-2-13</strain>
    </source>
</reference>
<evidence type="ECO:0000313" key="1">
    <source>
        <dbReference type="EMBL" id="PLC51979.1"/>
    </source>
</evidence>
<keyword evidence="2" id="KW-1185">Reference proteome</keyword>
<comment type="caution">
    <text evidence="1">The sequence shown here is derived from an EMBL/GenBank/DDBJ whole genome shotgun (WGS) entry which is preliminary data.</text>
</comment>
<proteinExistence type="predicted"/>
<accession>A0A2N4UAF1</accession>
<dbReference type="OrthoDB" id="8526851at2"/>
<sequence>MSKGMQYWSDHLAAIAVEGIQTKAYAKREGLSVSALYYWRKRIKDAASSTVVAPAVAPRAGSQFVPVQVRDVFHPVPCSLSVAPGVRLELAQLPTPEWLAALAGAVARQVR</sequence>
<evidence type="ECO:0000313" key="2">
    <source>
        <dbReference type="Proteomes" id="UP000234328"/>
    </source>
</evidence>
<protein>
    <submittedName>
        <fullName evidence="1">Cobyrinic acid ac-diamide synthase</fullName>
    </submittedName>
</protein>
<dbReference type="EMBL" id="PDNV01000030">
    <property type="protein sequence ID" value="PLC51979.1"/>
    <property type="molecule type" value="Genomic_DNA"/>
</dbReference>